<name>A0AAD9SD01_PHOAM</name>
<dbReference type="InterPro" id="IPR019334">
    <property type="entry name" value="TMEM170A/B/YPR153W-like"/>
</dbReference>
<dbReference type="AlphaFoldDB" id="A0AAD9SD01"/>
<evidence type="ECO:0008006" key="11">
    <source>
        <dbReference type="Google" id="ProtNLM"/>
    </source>
</evidence>
<feature type="region of interest" description="Disordered" evidence="6">
    <location>
        <begin position="66"/>
        <end position="90"/>
    </location>
</feature>
<evidence type="ECO:0000256" key="1">
    <source>
        <dbReference type="ARBA" id="ARBA00004141"/>
    </source>
</evidence>
<feature type="chain" id="PRO_5042442569" description="Integral membrane protein" evidence="8">
    <location>
        <begin position="29"/>
        <end position="255"/>
    </location>
</feature>
<sequence>MRPRTWLRRRSAGIADGILLVLIRTSECWIQDMHSNVQSRESALAGMGCAIACGSGKLIGRLAPESRGAGQGALTSPTVPQQQRDRHRRPSLSITTTGTHQQIVHHQPMADRPIPGPSMDEQFPPADYHTPRWPSLFWPPLEDRYVLYHLGDMWRFTLIWTFVMYACFHWAAIGIALIVQIGKKKTNWKYLWTVPIIYSAIAAVEALVAGSVTGAMVGAIYRAAGWYMTTWIPFIWGWANVFVLVVSSFSYSGGL</sequence>
<dbReference type="EMBL" id="JAUJFL010000004">
    <property type="protein sequence ID" value="KAK2605175.1"/>
    <property type="molecule type" value="Genomic_DNA"/>
</dbReference>
<feature type="transmembrane region" description="Helical" evidence="7">
    <location>
        <begin position="230"/>
        <end position="251"/>
    </location>
</feature>
<feature type="signal peptide" evidence="8">
    <location>
        <begin position="1"/>
        <end position="28"/>
    </location>
</feature>
<protein>
    <recommendedName>
        <fullName evidence="11">Integral membrane protein</fullName>
    </recommendedName>
</protein>
<feature type="transmembrane region" description="Helical" evidence="7">
    <location>
        <begin position="158"/>
        <end position="179"/>
    </location>
</feature>
<dbReference type="PANTHER" id="PTHR22779">
    <property type="entry name" value="SD17342P"/>
    <property type="match status" value="1"/>
</dbReference>
<dbReference type="GO" id="GO:0016020">
    <property type="term" value="C:membrane"/>
    <property type="evidence" value="ECO:0007669"/>
    <property type="project" value="UniProtKB-SubCell"/>
</dbReference>
<comment type="subcellular location">
    <subcellularLocation>
        <location evidence="1">Membrane</location>
        <topology evidence="1">Multi-pass membrane protein</topology>
    </subcellularLocation>
</comment>
<evidence type="ECO:0000256" key="7">
    <source>
        <dbReference type="SAM" id="Phobius"/>
    </source>
</evidence>
<accession>A0AAD9SD01</accession>
<evidence type="ECO:0000256" key="8">
    <source>
        <dbReference type="SAM" id="SignalP"/>
    </source>
</evidence>
<keyword evidence="4 7" id="KW-1133">Transmembrane helix</keyword>
<evidence type="ECO:0000256" key="6">
    <source>
        <dbReference type="SAM" id="MobiDB-lite"/>
    </source>
</evidence>
<keyword evidence="5 7" id="KW-0472">Membrane</keyword>
<keyword evidence="8" id="KW-0732">Signal</keyword>
<comment type="caution">
    <text evidence="9">The sequence shown here is derived from an EMBL/GenBank/DDBJ whole genome shotgun (WGS) entry which is preliminary data.</text>
</comment>
<dbReference type="Proteomes" id="UP001265746">
    <property type="component" value="Unassembled WGS sequence"/>
</dbReference>
<keyword evidence="3 7" id="KW-0812">Transmembrane</keyword>
<organism evidence="9 10">
    <name type="scientific">Phomopsis amygdali</name>
    <name type="common">Fusicoccum amygdali</name>
    <dbReference type="NCBI Taxonomy" id="1214568"/>
    <lineage>
        <taxon>Eukaryota</taxon>
        <taxon>Fungi</taxon>
        <taxon>Dikarya</taxon>
        <taxon>Ascomycota</taxon>
        <taxon>Pezizomycotina</taxon>
        <taxon>Sordariomycetes</taxon>
        <taxon>Sordariomycetidae</taxon>
        <taxon>Diaporthales</taxon>
        <taxon>Diaporthaceae</taxon>
        <taxon>Diaporthe</taxon>
    </lineage>
</organism>
<evidence type="ECO:0000256" key="5">
    <source>
        <dbReference type="ARBA" id="ARBA00023136"/>
    </source>
</evidence>
<evidence type="ECO:0000313" key="9">
    <source>
        <dbReference type="EMBL" id="KAK2605176.1"/>
    </source>
</evidence>
<dbReference type="EMBL" id="JAUJFL010000004">
    <property type="protein sequence ID" value="KAK2605176.1"/>
    <property type="molecule type" value="Genomic_DNA"/>
</dbReference>
<evidence type="ECO:0000313" key="10">
    <source>
        <dbReference type="Proteomes" id="UP001265746"/>
    </source>
</evidence>
<evidence type="ECO:0000256" key="3">
    <source>
        <dbReference type="ARBA" id="ARBA00022692"/>
    </source>
</evidence>
<reference evidence="9" key="1">
    <citation type="submission" date="2023-06" db="EMBL/GenBank/DDBJ databases">
        <authorList>
            <person name="Noh H."/>
        </authorList>
    </citation>
    <scope>NUCLEOTIDE SEQUENCE</scope>
    <source>
        <strain evidence="9">DUCC20226</strain>
    </source>
</reference>
<dbReference type="PANTHER" id="PTHR22779:SF6">
    <property type="entry name" value="SD17342P"/>
    <property type="match status" value="1"/>
</dbReference>
<evidence type="ECO:0000256" key="2">
    <source>
        <dbReference type="ARBA" id="ARBA00006325"/>
    </source>
</evidence>
<dbReference type="Pfam" id="PF10190">
    <property type="entry name" value="Tmemb_170"/>
    <property type="match status" value="1"/>
</dbReference>
<feature type="transmembrane region" description="Helical" evidence="7">
    <location>
        <begin position="191"/>
        <end position="224"/>
    </location>
</feature>
<evidence type="ECO:0000256" key="4">
    <source>
        <dbReference type="ARBA" id="ARBA00022989"/>
    </source>
</evidence>
<feature type="compositionally biased region" description="Polar residues" evidence="6">
    <location>
        <begin position="73"/>
        <end position="82"/>
    </location>
</feature>
<comment type="similarity">
    <text evidence="2">Belongs to the TMEM170 family.</text>
</comment>
<gene>
    <name evidence="9" type="ORF">N8I77_008032</name>
</gene>
<proteinExistence type="inferred from homology"/>
<keyword evidence="10" id="KW-1185">Reference proteome</keyword>